<gene>
    <name evidence="1" type="ORF">RDI58_007183</name>
</gene>
<reference evidence="1 2" key="1">
    <citation type="submission" date="2024-02" db="EMBL/GenBank/DDBJ databases">
        <title>de novo genome assembly of Solanum bulbocastanum strain 11H21.</title>
        <authorList>
            <person name="Hosaka A.J."/>
        </authorList>
    </citation>
    <scope>NUCLEOTIDE SEQUENCE [LARGE SCALE GENOMIC DNA]</scope>
    <source>
        <tissue evidence="1">Young leaves</tissue>
    </source>
</reference>
<evidence type="ECO:0000313" key="2">
    <source>
        <dbReference type="Proteomes" id="UP001371456"/>
    </source>
</evidence>
<dbReference type="Proteomes" id="UP001371456">
    <property type="component" value="Unassembled WGS sequence"/>
</dbReference>
<dbReference type="AlphaFoldDB" id="A0AAN8TTK2"/>
<keyword evidence="2" id="KW-1185">Reference proteome</keyword>
<protein>
    <submittedName>
        <fullName evidence="1">Uncharacterized protein</fullName>
    </submittedName>
</protein>
<accession>A0AAN8TTK2</accession>
<dbReference type="EMBL" id="JBANQN010000003">
    <property type="protein sequence ID" value="KAK6793730.1"/>
    <property type="molecule type" value="Genomic_DNA"/>
</dbReference>
<name>A0AAN8TTK2_SOLBU</name>
<evidence type="ECO:0000313" key="1">
    <source>
        <dbReference type="EMBL" id="KAK6793730.1"/>
    </source>
</evidence>
<proteinExistence type="predicted"/>
<comment type="caution">
    <text evidence="1">The sequence shown here is derived from an EMBL/GenBank/DDBJ whole genome shotgun (WGS) entry which is preliminary data.</text>
</comment>
<sequence length="161" mass="18565">MYLTYIEKTFNHDNGNADGSSKKNEHVLDIFSEIVRPFKGAYHVISKKDFDMARRYVLNNCEEVEHFINGAVVEGYHANEVIDFYGTITDIIELEHIYEVPEMQNYEVESDESCTTNDDVYQDVSVECILIDNDIEDVSSQLHRDDVNLTILDSSIVKMEV</sequence>
<organism evidence="1 2">
    <name type="scientific">Solanum bulbocastanum</name>
    <name type="common">Wild potato</name>
    <dbReference type="NCBI Taxonomy" id="147425"/>
    <lineage>
        <taxon>Eukaryota</taxon>
        <taxon>Viridiplantae</taxon>
        <taxon>Streptophyta</taxon>
        <taxon>Embryophyta</taxon>
        <taxon>Tracheophyta</taxon>
        <taxon>Spermatophyta</taxon>
        <taxon>Magnoliopsida</taxon>
        <taxon>eudicotyledons</taxon>
        <taxon>Gunneridae</taxon>
        <taxon>Pentapetalae</taxon>
        <taxon>asterids</taxon>
        <taxon>lamiids</taxon>
        <taxon>Solanales</taxon>
        <taxon>Solanaceae</taxon>
        <taxon>Solanoideae</taxon>
        <taxon>Solaneae</taxon>
        <taxon>Solanum</taxon>
    </lineage>
</organism>